<comment type="catalytic activity">
    <reaction evidence="4">
        <text>L-glutaminyl-[peptide chain release factor] + S-adenosyl-L-methionine = N(5)-methyl-L-glutaminyl-[peptide chain release factor] + S-adenosyl-L-homocysteine + H(+)</text>
        <dbReference type="Rhea" id="RHEA:42896"/>
        <dbReference type="Rhea" id="RHEA-COMP:10271"/>
        <dbReference type="Rhea" id="RHEA-COMP:10272"/>
        <dbReference type="ChEBI" id="CHEBI:15378"/>
        <dbReference type="ChEBI" id="CHEBI:30011"/>
        <dbReference type="ChEBI" id="CHEBI:57856"/>
        <dbReference type="ChEBI" id="CHEBI:59789"/>
        <dbReference type="ChEBI" id="CHEBI:61891"/>
        <dbReference type="EC" id="2.1.1.297"/>
    </reaction>
</comment>
<evidence type="ECO:0000256" key="4">
    <source>
        <dbReference type="HAMAP-Rule" id="MF_02126"/>
    </source>
</evidence>
<dbReference type="InterPro" id="IPR019874">
    <property type="entry name" value="RF_methyltr_PrmC"/>
</dbReference>
<keyword evidence="5" id="KW-0812">Transmembrane</keyword>
<name>A0ABS7KY33_CLOSR</name>
<keyword evidence="5" id="KW-0472">Membrane</keyword>
<dbReference type="NCBIfam" id="TIGR03534">
    <property type="entry name" value="RF_mod_PrmC"/>
    <property type="match status" value="1"/>
</dbReference>
<dbReference type="HAMAP" id="MF_02126">
    <property type="entry name" value="RF_methyltr_PrmC"/>
    <property type="match status" value="1"/>
</dbReference>
<evidence type="ECO:0000256" key="5">
    <source>
        <dbReference type="SAM" id="Phobius"/>
    </source>
</evidence>
<dbReference type="InterPro" id="IPR007848">
    <property type="entry name" value="Small_mtfrase_dom"/>
</dbReference>
<proteinExistence type="inferred from homology"/>
<feature type="transmembrane region" description="Helical" evidence="5">
    <location>
        <begin position="139"/>
        <end position="158"/>
    </location>
</feature>
<dbReference type="PANTHER" id="PTHR42867">
    <property type="entry name" value="MEMBRANE PROTEIN-RELATED"/>
    <property type="match status" value="1"/>
</dbReference>
<dbReference type="PROSITE" id="PS00092">
    <property type="entry name" value="N6_MTASE"/>
    <property type="match status" value="1"/>
</dbReference>
<dbReference type="InterPro" id="IPR002052">
    <property type="entry name" value="DNA_methylase_N6_adenine_CS"/>
</dbReference>
<dbReference type="CDD" id="cd02440">
    <property type="entry name" value="AdoMet_MTases"/>
    <property type="match status" value="1"/>
</dbReference>
<keyword evidence="9" id="KW-1185">Reference proteome</keyword>
<feature type="domain" description="Methyltransferase small" evidence="6">
    <location>
        <begin position="406"/>
        <end position="499"/>
    </location>
</feature>
<comment type="similarity">
    <text evidence="4">Belongs to the protein N5-glutamine methyltransferase family. PrmC subfamily.</text>
</comment>
<keyword evidence="2 4" id="KW-0808">Transferase</keyword>
<feature type="domain" description="Release factor glutamine methyltransferase N-terminal" evidence="7">
    <location>
        <begin position="306"/>
        <end position="376"/>
    </location>
</feature>
<dbReference type="EC" id="2.1.1.297" evidence="4"/>
<evidence type="ECO:0000259" key="6">
    <source>
        <dbReference type="Pfam" id="PF05175"/>
    </source>
</evidence>
<dbReference type="Pfam" id="PF17827">
    <property type="entry name" value="PrmC_N"/>
    <property type="match status" value="1"/>
</dbReference>
<dbReference type="GO" id="GO:0032259">
    <property type="term" value="P:methylation"/>
    <property type="evidence" value="ECO:0007669"/>
    <property type="project" value="UniProtKB-KW"/>
</dbReference>
<dbReference type="InterPro" id="IPR029063">
    <property type="entry name" value="SAM-dependent_MTases_sf"/>
</dbReference>
<evidence type="ECO:0000313" key="8">
    <source>
        <dbReference type="EMBL" id="MBY0755728.1"/>
    </source>
</evidence>
<dbReference type="SUPFAM" id="SSF53335">
    <property type="entry name" value="S-adenosyl-L-methionine-dependent methyltransferases"/>
    <property type="match status" value="1"/>
</dbReference>
<comment type="function">
    <text evidence="4">Methylates the class 1 translation termination release factors RF1/PrfA and RF2/PrfB on the glutamine residue of the universally conserved GGQ motif.</text>
</comment>
<dbReference type="Gene3D" id="3.40.50.150">
    <property type="entry name" value="Vaccinia Virus protein VP39"/>
    <property type="match status" value="1"/>
</dbReference>
<organism evidence="8 9">
    <name type="scientific">Clostridium sardiniense</name>
    <name type="common">Clostridium absonum</name>
    <dbReference type="NCBI Taxonomy" id="29369"/>
    <lineage>
        <taxon>Bacteria</taxon>
        <taxon>Bacillati</taxon>
        <taxon>Bacillota</taxon>
        <taxon>Clostridia</taxon>
        <taxon>Eubacteriales</taxon>
        <taxon>Clostridiaceae</taxon>
        <taxon>Clostridium</taxon>
    </lineage>
</organism>
<feature type="binding site" evidence="4">
    <location>
        <position position="444"/>
    </location>
    <ligand>
        <name>S-adenosyl-L-methionine</name>
        <dbReference type="ChEBI" id="CHEBI:59789"/>
    </ligand>
</feature>
<keyword evidence="1 4" id="KW-0489">Methyltransferase</keyword>
<dbReference type="Proteomes" id="UP001299068">
    <property type="component" value="Unassembled WGS sequence"/>
</dbReference>
<feature type="transmembrane region" description="Helical" evidence="5">
    <location>
        <begin position="208"/>
        <end position="226"/>
    </location>
</feature>
<dbReference type="Pfam" id="PF07136">
    <property type="entry name" value="DUF1385"/>
    <property type="match status" value="1"/>
</dbReference>
<dbReference type="GO" id="GO:0102559">
    <property type="term" value="F:peptide chain release factor N(5)-glutamine methyltransferase activity"/>
    <property type="evidence" value="ECO:0007669"/>
    <property type="project" value="UniProtKB-EC"/>
</dbReference>
<keyword evidence="5" id="KW-1133">Transmembrane helix</keyword>
<dbReference type="Gene3D" id="1.10.8.10">
    <property type="entry name" value="DNA helicase RuvA subunit, C-terminal domain"/>
    <property type="match status" value="1"/>
</dbReference>
<gene>
    <name evidence="4 8" type="primary">prmC</name>
    <name evidence="8" type="ORF">K5V21_09670</name>
</gene>
<sequence length="590" mass="67063">MKKCDVGGQAVIEGVMMRGSKGMATAVRKEDGNIEVEVRKITPITKKYKILNMPFIRGGFILIDSLIQGIKSLNYSASFFEDTEPSAFEDWLKKKFGDKSNDVIITFTMFISFILSAFLFIAIPTGVASLFSKLNISSIGLNMIEAAIRIGILLLYMWGISKLDDIYRLFQYHGAEHKTIFCYESGEPLKVENVKKYSRFHPRCGTNFLFLIMFVSIIVFAFTGWGSFFERLLLRIILIPVVSGITYELIKWLGKSDNKLAKIIAAPGLKLQEITTREPDDSQIEVAIRSLRAAEGLPEEEMTITELLDEGTKILLNVDKENARLDATLLLGYIIGRDRLYILTHGEENINNNDKKKYLELIEKRKLKMPIKYILGSCEFMGLDFDVEEGVLIPRGDTEILVEEVLNHIDDDEKLDVCDLCSGSGAIGISLAHYRKNINVDEIDYFEKPEKITIKNIKKHKLEDRIRFIKSDLLKVVIDEDKKYDIIVSNPPYIKEEEIRTLMDDVKRYEPHSALSGGEDGLIFYRRIVNESKILLKGKGILAFEIGHDQGDEVKTLMEENNFKDVRVIKDLAGHDRVVVGNFTLVEKGL</sequence>
<feature type="transmembrane region" description="Helical" evidence="5">
    <location>
        <begin position="103"/>
        <end position="127"/>
    </location>
</feature>
<dbReference type="EMBL" id="JAIKTU010000007">
    <property type="protein sequence ID" value="MBY0755728.1"/>
    <property type="molecule type" value="Genomic_DNA"/>
</dbReference>
<feature type="binding site" evidence="4">
    <location>
        <begin position="490"/>
        <end position="493"/>
    </location>
    <ligand>
        <name>substrate</name>
    </ligand>
</feature>
<dbReference type="InterPro" id="IPR010787">
    <property type="entry name" value="DUF1385"/>
</dbReference>
<evidence type="ECO:0000313" key="9">
    <source>
        <dbReference type="Proteomes" id="UP001299068"/>
    </source>
</evidence>
<keyword evidence="3 4" id="KW-0949">S-adenosyl-L-methionine</keyword>
<protein>
    <recommendedName>
        <fullName evidence="4">Release factor glutamine methyltransferase</fullName>
        <shortName evidence="4">RF MTase</shortName>
        <ecNumber evidence="4">2.1.1.297</ecNumber>
    </recommendedName>
    <alternativeName>
        <fullName evidence="4">N5-glutamine methyltransferase PrmC</fullName>
    </alternativeName>
    <alternativeName>
        <fullName evidence="4">Protein-(glutamine-N5) MTase PrmC</fullName>
    </alternativeName>
    <alternativeName>
        <fullName evidence="4">Protein-glutamine N-methyltransferase PrmC</fullName>
    </alternativeName>
</protein>
<dbReference type="InterPro" id="IPR004556">
    <property type="entry name" value="HemK-like"/>
</dbReference>
<dbReference type="Pfam" id="PF05175">
    <property type="entry name" value="MTS"/>
    <property type="match status" value="1"/>
</dbReference>
<dbReference type="NCBIfam" id="TIGR00536">
    <property type="entry name" value="hemK_fam"/>
    <property type="match status" value="1"/>
</dbReference>
<reference evidence="8 9" key="1">
    <citation type="journal article" date="2021" name="Cell Host Microbe">
        <title>in vivo commensal control of Clostridioides difficile virulence.</title>
        <authorList>
            <person name="Girinathan B.P."/>
            <person name="Dibenedetto N."/>
            <person name="Worley J.N."/>
            <person name="Peltier J."/>
            <person name="Arrieta-Ortiz M.L."/>
            <person name="Rupa Christinal Immanuel S."/>
            <person name="Lavin R."/>
            <person name="Delaney M.L."/>
            <person name="Cummins C."/>
            <person name="Hoffmann M."/>
            <person name="Luo Y."/>
            <person name="Gonzalez-Escalona N."/>
            <person name="Allard M."/>
            <person name="Onderdonk A.B."/>
            <person name="Gerber G.K."/>
            <person name="Sonenshein A.L."/>
            <person name="Baliga N."/>
            <person name="Dupuy B."/>
            <person name="Bry L."/>
        </authorList>
    </citation>
    <scope>NUCLEOTIDE SEQUENCE [LARGE SCALE GENOMIC DNA]</scope>
    <source>
        <strain evidence="8 9">DSM 599</strain>
    </source>
</reference>
<comment type="caution">
    <text evidence="8">The sequence shown here is derived from an EMBL/GenBank/DDBJ whole genome shotgun (WGS) entry which is preliminary data.</text>
</comment>
<accession>A0ABS7KY33</accession>
<evidence type="ECO:0000256" key="2">
    <source>
        <dbReference type="ARBA" id="ARBA00022679"/>
    </source>
</evidence>
<dbReference type="InterPro" id="IPR040758">
    <property type="entry name" value="PrmC_N"/>
</dbReference>
<comment type="caution">
    <text evidence="4">Lacks conserved residue(s) required for the propagation of feature annotation.</text>
</comment>
<feature type="binding site" evidence="4">
    <location>
        <position position="490"/>
    </location>
    <ligand>
        <name>S-adenosyl-L-methionine</name>
        <dbReference type="ChEBI" id="CHEBI:59789"/>
    </ligand>
</feature>
<dbReference type="PANTHER" id="PTHR42867:SF1">
    <property type="entry name" value="MEMBRANE PROTEIN-RELATED"/>
    <property type="match status" value="1"/>
</dbReference>
<evidence type="ECO:0000256" key="3">
    <source>
        <dbReference type="ARBA" id="ARBA00022691"/>
    </source>
</evidence>
<evidence type="ECO:0000259" key="7">
    <source>
        <dbReference type="Pfam" id="PF17827"/>
    </source>
</evidence>
<evidence type="ECO:0000256" key="1">
    <source>
        <dbReference type="ARBA" id="ARBA00022603"/>
    </source>
</evidence>
<dbReference type="RefSeq" id="WP_221861091.1">
    <property type="nucleotide sequence ID" value="NZ_JAIKTU010000007.1"/>
</dbReference>